<name>A0A921TEQ9_9RHOB</name>
<dbReference type="EMBL" id="APKE01000023">
    <property type="protein sequence ID" value="KAF0675704.1"/>
    <property type="molecule type" value="Genomic_DNA"/>
</dbReference>
<evidence type="ECO:0000313" key="2">
    <source>
        <dbReference type="Proteomes" id="UP000698242"/>
    </source>
</evidence>
<evidence type="ECO:0000313" key="1">
    <source>
        <dbReference type="EMBL" id="KAF0675704.1"/>
    </source>
</evidence>
<dbReference type="AlphaFoldDB" id="A0A921TEQ9"/>
<accession>A0A921TEQ9</accession>
<dbReference type="Proteomes" id="UP000698242">
    <property type="component" value="Unassembled WGS sequence"/>
</dbReference>
<protein>
    <submittedName>
        <fullName evidence="1">Uncharacterized protein</fullName>
    </submittedName>
</protein>
<gene>
    <name evidence="1" type="ORF">PMES_02039</name>
</gene>
<reference evidence="1" key="1">
    <citation type="submission" date="2013-03" db="EMBL/GenBank/DDBJ databases">
        <title>Genome Sequence of the Profundibacterium mesophilum strain KAUST100406-0324T from Red Sea, a novel genus in the family Rhodobacteraceae.</title>
        <authorList>
            <person name="Essack M."/>
            <person name="Alam I."/>
            <person name="Lafi F."/>
            <person name="Alawi W."/>
            <person name="Kamanu F."/>
            <person name="Al-Suwailem A."/>
            <person name="Lee O.O."/>
            <person name="Xu Y."/>
            <person name="Bajic V."/>
            <person name="Qian P.-Y."/>
            <person name="Archer J."/>
        </authorList>
    </citation>
    <scope>NUCLEOTIDE SEQUENCE</scope>
    <source>
        <strain evidence="1">KAUST100406-0324</strain>
    </source>
</reference>
<proteinExistence type="predicted"/>
<dbReference type="OrthoDB" id="9770329at2"/>
<comment type="caution">
    <text evidence="1">The sequence shown here is derived from an EMBL/GenBank/DDBJ whole genome shotgun (WGS) entry which is preliminary data.</text>
</comment>
<dbReference type="RefSeq" id="WP_159965590.1">
    <property type="nucleotide sequence ID" value="NZ_APKE01000023.1"/>
</dbReference>
<sequence>MTDDGSADGAGAVEAIIADRGLGDMRAAFAARRELYEWPLLTYLQADIVRELDPGEALEPEDEINFVEAVLQATGFGMPGAVIFCRREDGGWWMVHAEWDAFAFYALPPDAGSHALVPRPDFWALRPNNDPDRGQTQPMLN</sequence>
<organism evidence="1 2">
    <name type="scientific">Profundibacterium mesophilum KAUST100406-0324</name>
    <dbReference type="NCBI Taxonomy" id="1037889"/>
    <lineage>
        <taxon>Bacteria</taxon>
        <taxon>Pseudomonadati</taxon>
        <taxon>Pseudomonadota</taxon>
        <taxon>Alphaproteobacteria</taxon>
        <taxon>Rhodobacterales</taxon>
        <taxon>Roseobacteraceae</taxon>
        <taxon>Profundibacterium</taxon>
    </lineage>
</organism>
<keyword evidence="2" id="KW-1185">Reference proteome</keyword>